<dbReference type="PANTHER" id="PTHR40086:SF1">
    <property type="entry name" value="CELL CYCLE REGULATOR CCRZ"/>
    <property type="match status" value="1"/>
</dbReference>
<dbReference type="AlphaFoldDB" id="A0A1I1HRR3"/>
<feature type="region of interest" description="Disordered" evidence="1">
    <location>
        <begin position="1"/>
        <end position="33"/>
    </location>
</feature>
<dbReference type="RefSeq" id="WP_175541295.1">
    <property type="nucleotide sequence ID" value="NZ_FOLM01000002.1"/>
</dbReference>
<keyword evidence="3" id="KW-0808">Transferase</keyword>
<evidence type="ECO:0000256" key="1">
    <source>
        <dbReference type="SAM" id="MobiDB-lite"/>
    </source>
</evidence>
<feature type="domain" description="Aminoglycoside phosphotransferase" evidence="2">
    <location>
        <begin position="77"/>
        <end position="281"/>
    </location>
</feature>
<dbReference type="Pfam" id="PF01636">
    <property type="entry name" value="APH"/>
    <property type="match status" value="1"/>
</dbReference>
<dbReference type="STRING" id="910347.SAMN05421773_102495"/>
<protein>
    <submittedName>
        <fullName evidence="3">Phosphotransferase enzyme family protein</fullName>
    </submittedName>
</protein>
<dbReference type="Proteomes" id="UP000199207">
    <property type="component" value="Unassembled WGS sequence"/>
</dbReference>
<dbReference type="PANTHER" id="PTHR40086">
    <property type="entry name" value="PHOSPHOTRANSFERASE YTMP-RELATED"/>
    <property type="match status" value="1"/>
</dbReference>
<sequence length="371" mass="40158">MNQPTAGPAASSSSSSRSAAAADAAADELPGTTESRLAGYHRSWRVVRPHGELAALGRLKAGGPRIGVPRFDPRCFPSEEDLLVELARYGVPRVPPVYRLGKGGGLQVHGFIEGEPLSRQRPPHERLTGRQLAQLMALFSAMARIRPTDLALLHHCPPRHRPRTSGAFLRTLLHFTRHRVYTLHAARFAGLFTAFGVDPEVLAPDGPLGRAAGRLTDRPFCLLHGDLHRDNLIVAAGDGALWTIDWELALLGDPVYDLATHLHLTHYPRSQQPAVIGRWARTMPAALPGAADGLAADLPVYLAYKRVQSVFTDVIRHALAVRAADRDLRPVRIARATQAVGTVLTRAAPALGLARIPSPATIERAYTRLAG</sequence>
<dbReference type="GO" id="GO:0016740">
    <property type="term" value="F:transferase activity"/>
    <property type="evidence" value="ECO:0007669"/>
    <property type="project" value="UniProtKB-KW"/>
</dbReference>
<accession>A0A1I1HRR3</accession>
<gene>
    <name evidence="3" type="ORF">SAMN05421773_102495</name>
</gene>
<evidence type="ECO:0000313" key="3">
    <source>
        <dbReference type="EMBL" id="SFC26556.1"/>
    </source>
</evidence>
<reference evidence="3 4" key="1">
    <citation type="submission" date="2016-10" db="EMBL/GenBank/DDBJ databases">
        <authorList>
            <person name="de Groot N.N."/>
        </authorList>
    </citation>
    <scope>NUCLEOTIDE SEQUENCE [LARGE SCALE GENOMIC DNA]</scope>
    <source>
        <strain evidence="3 4">CGMCC 4.5739</strain>
    </source>
</reference>
<organism evidence="3 4">
    <name type="scientific">Streptomyces aidingensis</name>
    <dbReference type="NCBI Taxonomy" id="910347"/>
    <lineage>
        <taxon>Bacteria</taxon>
        <taxon>Bacillati</taxon>
        <taxon>Actinomycetota</taxon>
        <taxon>Actinomycetes</taxon>
        <taxon>Kitasatosporales</taxon>
        <taxon>Streptomycetaceae</taxon>
        <taxon>Streptomyces</taxon>
    </lineage>
</organism>
<name>A0A1I1HRR3_9ACTN</name>
<feature type="compositionally biased region" description="Low complexity" evidence="1">
    <location>
        <begin position="9"/>
        <end position="24"/>
    </location>
</feature>
<dbReference type="EMBL" id="FOLM01000002">
    <property type="protein sequence ID" value="SFC26556.1"/>
    <property type="molecule type" value="Genomic_DNA"/>
</dbReference>
<dbReference type="SUPFAM" id="SSF56112">
    <property type="entry name" value="Protein kinase-like (PK-like)"/>
    <property type="match status" value="1"/>
</dbReference>
<dbReference type="InterPro" id="IPR052077">
    <property type="entry name" value="CcrZ_PhaseVar_Mediator"/>
</dbReference>
<dbReference type="InterPro" id="IPR011009">
    <property type="entry name" value="Kinase-like_dom_sf"/>
</dbReference>
<evidence type="ECO:0000313" key="4">
    <source>
        <dbReference type="Proteomes" id="UP000199207"/>
    </source>
</evidence>
<evidence type="ECO:0000259" key="2">
    <source>
        <dbReference type="Pfam" id="PF01636"/>
    </source>
</evidence>
<dbReference type="Gene3D" id="3.90.1200.10">
    <property type="match status" value="1"/>
</dbReference>
<dbReference type="InterPro" id="IPR002575">
    <property type="entry name" value="Aminoglycoside_PTrfase"/>
</dbReference>
<proteinExistence type="predicted"/>
<keyword evidence="4" id="KW-1185">Reference proteome</keyword>